<comment type="caution">
    <text evidence="2">The sequence shown here is derived from an EMBL/GenBank/DDBJ whole genome shotgun (WGS) entry which is preliminary data.</text>
</comment>
<gene>
    <name evidence="2" type="ORF">UU65_C0003G0049</name>
</gene>
<dbReference type="EMBL" id="LCBL01000003">
    <property type="protein sequence ID" value="KKS08994.1"/>
    <property type="molecule type" value="Genomic_DNA"/>
</dbReference>
<dbReference type="Proteomes" id="UP000033869">
    <property type="component" value="Unassembled WGS sequence"/>
</dbReference>
<protein>
    <submittedName>
        <fullName evidence="2">Methylation site containing protein</fullName>
    </submittedName>
</protein>
<dbReference type="PROSITE" id="PS00409">
    <property type="entry name" value="PROKAR_NTER_METHYL"/>
    <property type="match status" value="1"/>
</dbReference>
<evidence type="ECO:0000256" key="1">
    <source>
        <dbReference type="SAM" id="Phobius"/>
    </source>
</evidence>
<keyword evidence="1" id="KW-0472">Membrane</keyword>
<keyword evidence="1" id="KW-1133">Transmembrane helix</keyword>
<evidence type="ECO:0000313" key="3">
    <source>
        <dbReference type="Proteomes" id="UP000033869"/>
    </source>
</evidence>
<organism evidence="2 3">
    <name type="scientific">candidate division CPR2 bacterium GW2011_GWC1_41_48</name>
    <dbReference type="NCBI Taxonomy" id="1618344"/>
    <lineage>
        <taxon>Bacteria</taxon>
        <taxon>Bacteria division CPR2</taxon>
    </lineage>
</organism>
<dbReference type="Pfam" id="PF07963">
    <property type="entry name" value="N_methyl"/>
    <property type="match status" value="1"/>
</dbReference>
<dbReference type="AlphaFoldDB" id="A0A0G0W7K4"/>
<evidence type="ECO:0000313" key="2">
    <source>
        <dbReference type="EMBL" id="KKS08994.1"/>
    </source>
</evidence>
<feature type="transmembrane region" description="Helical" evidence="1">
    <location>
        <begin position="12"/>
        <end position="33"/>
    </location>
</feature>
<proteinExistence type="predicted"/>
<name>A0A0G0W7K4_UNCC2</name>
<sequence>MKKRGFTLVELLIIVAIAGILAMAISSLAVLSIRTYSEQSEVSNLQTENRTTINRIKNEVLQGSEFLPTYDSRTVTINAANNSNTLIIKIPSIDNTESWIIDPITKEPKIDYFIYWTDSGDLYKKVVPDQLSTRNAEYGIISRNTEISCEYTIEGLESIKAGEESKISGADRVRITLKSSKTLRNKSLEATNTTEANLRNR</sequence>
<reference evidence="2 3" key="1">
    <citation type="journal article" date="2015" name="Nature">
        <title>rRNA introns, odd ribosomes, and small enigmatic genomes across a large radiation of phyla.</title>
        <authorList>
            <person name="Brown C.T."/>
            <person name="Hug L.A."/>
            <person name="Thomas B.C."/>
            <person name="Sharon I."/>
            <person name="Castelle C.J."/>
            <person name="Singh A."/>
            <person name="Wilkins M.J."/>
            <person name="Williams K.H."/>
            <person name="Banfield J.F."/>
        </authorList>
    </citation>
    <scope>NUCLEOTIDE SEQUENCE [LARGE SCALE GENOMIC DNA]</scope>
</reference>
<dbReference type="Gene3D" id="3.30.700.10">
    <property type="entry name" value="Glycoprotein, Type 4 Pilin"/>
    <property type="match status" value="1"/>
</dbReference>
<accession>A0A0G0W7K4</accession>
<keyword evidence="1" id="KW-0812">Transmembrane</keyword>
<dbReference type="InterPro" id="IPR045584">
    <property type="entry name" value="Pilin-like"/>
</dbReference>
<dbReference type="SUPFAM" id="SSF54523">
    <property type="entry name" value="Pili subunits"/>
    <property type="match status" value="1"/>
</dbReference>
<dbReference type="InterPro" id="IPR012902">
    <property type="entry name" value="N_methyl_site"/>
</dbReference>
<dbReference type="NCBIfam" id="TIGR02532">
    <property type="entry name" value="IV_pilin_GFxxxE"/>
    <property type="match status" value="1"/>
</dbReference>